<evidence type="ECO:0008006" key="3">
    <source>
        <dbReference type="Google" id="ProtNLM"/>
    </source>
</evidence>
<evidence type="ECO:0000313" key="1">
    <source>
        <dbReference type="EMBL" id="PVI07505.1"/>
    </source>
</evidence>
<dbReference type="OrthoDB" id="5412996at2759"/>
<dbReference type="AlphaFoldDB" id="A0A2V1EDZ5"/>
<protein>
    <recommendedName>
        <fullName evidence="3">Aminoglycoside phosphotransferase domain-containing protein</fullName>
    </recommendedName>
</protein>
<keyword evidence="2" id="KW-1185">Reference proteome</keyword>
<proteinExistence type="predicted"/>
<name>A0A2V1EDZ5_9PLEO</name>
<dbReference type="STRING" id="97972.A0A2V1EDZ5"/>
<reference evidence="1 2" key="1">
    <citation type="journal article" date="2018" name="Sci. Rep.">
        <title>Comparative genomics provides insights into the lifestyle and reveals functional heterogeneity of dark septate endophytic fungi.</title>
        <authorList>
            <person name="Knapp D.G."/>
            <person name="Nemeth J.B."/>
            <person name="Barry K."/>
            <person name="Hainaut M."/>
            <person name="Henrissat B."/>
            <person name="Johnson J."/>
            <person name="Kuo A."/>
            <person name="Lim J.H.P."/>
            <person name="Lipzen A."/>
            <person name="Nolan M."/>
            <person name="Ohm R.A."/>
            <person name="Tamas L."/>
            <person name="Grigoriev I.V."/>
            <person name="Spatafora J.W."/>
            <person name="Nagy L.G."/>
            <person name="Kovacs G.M."/>
        </authorList>
    </citation>
    <scope>NUCLEOTIDE SEQUENCE [LARGE SCALE GENOMIC DNA]</scope>
    <source>
        <strain evidence="1 2">DSE2036</strain>
    </source>
</reference>
<dbReference type="InterPro" id="IPR011009">
    <property type="entry name" value="Kinase-like_dom_sf"/>
</dbReference>
<dbReference type="Proteomes" id="UP000244855">
    <property type="component" value="Unassembled WGS sequence"/>
</dbReference>
<accession>A0A2V1EDZ5</accession>
<dbReference type="EMBL" id="KZ805304">
    <property type="protein sequence ID" value="PVI07505.1"/>
    <property type="molecule type" value="Genomic_DNA"/>
</dbReference>
<evidence type="ECO:0000313" key="2">
    <source>
        <dbReference type="Proteomes" id="UP000244855"/>
    </source>
</evidence>
<gene>
    <name evidence="1" type="ORF">DM02DRAFT_666816</name>
</gene>
<organism evidence="1 2">
    <name type="scientific">Periconia macrospinosa</name>
    <dbReference type="NCBI Taxonomy" id="97972"/>
    <lineage>
        <taxon>Eukaryota</taxon>
        <taxon>Fungi</taxon>
        <taxon>Dikarya</taxon>
        <taxon>Ascomycota</taxon>
        <taxon>Pezizomycotina</taxon>
        <taxon>Dothideomycetes</taxon>
        <taxon>Pleosporomycetidae</taxon>
        <taxon>Pleosporales</taxon>
        <taxon>Massarineae</taxon>
        <taxon>Periconiaceae</taxon>
        <taxon>Periconia</taxon>
    </lineage>
</organism>
<dbReference type="SUPFAM" id="SSF56112">
    <property type="entry name" value="Protein kinase-like (PK-like)"/>
    <property type="match status" value="1"/>
</dbReference>
<sequence>MKSHTSSSAIDLEVKIQRFDDGPDVIIRFPGLGHSAFRDEKTLNEVETINFIHENTTILVPRLLGWGLTKDSPHQFGLFIISEFVEGVGVSSVLSDRSDAAS</sequence>